<dbReference type="eggNOG" id="COG5460">
    <property type="taxonomic scope" value="Bacteria"/>
</dbReference>
<dbReference type="HOGENOM" id="CLU_157964_1_1_4"/>
<evidence type="ECO:0000313" key="1">
    <source>
        <dbReference type="EMBL" id="AAZ46669.1"/>
    </source>
</evidence>
<dbReference type="KEGG" id="dar:Daro_1923"/>
<proteinExistence type="predicted"/>
<organism evidence="1">
    <name type="scientific">Dechloromonas aromatica (strain RCB)</name>
    <dbReference type="NCBI Taxonomy" id="159087"/>
    <lineage>
        <taxon>Bacteria</taxon>
        <taxon>Pseudomonadati</taxon>
        <taxon>Pseudomonadota</taxon>
        <taxon>Betaproteobacteria</taxon>
        <taxon>Rhodocyclales</taxon>
        <taxon>Azonexaceae</taxon>
        <taxon>Dechloromonas</taxon>
    </lineage>
</organism>
<protein>
    <recommendedName>
        <fullName evidence="2">DUF2164 domain-containing protein</fullName>
    </recommendedName>
</protein>
<accession>Q47ER2</accession>
<dbReference type="OrthoDB" id="573733at2"/>
<dbReference type="Pfam" id="PF09932">
    <property type="entry name" value="DUF2164"/>
    <property type="match status" value="1"/>
</dbReference>
<name>Q47ER2_DECAR</name>
<dbReference type="InterPro" id="IPR018680">
    <property type="entry name" value="DUF2164"/>
</dbReference>
<evidence type="ECO:0008006" key="2">
    <source>
        <dbReference type="Google" id="ProtNLM"/>
    </source>
</evidence>
<sequence>MTIEISPEASKAAVTSIQRYFSENMDEEIGNLAAGALLAFFLKEIAPSVYNQAVADAQARLQARVMELDVEVYEDEFQYWVKQGRSGKRHG</sequence>
<dbReference type="STRING" id="159087.Daro_1923"/>
<dbReference type="AlphaFoldDB" id="Q47ER2"/>
<gene>
    <name evidence="1" type="ordered locus">Daro_1923</name>
</gene>
<reference evidence="1" key="1">
    <citation type="submission" date="2005-08" db="EMBL/GenBank/DDBJ databases">
        <title>Complete sequence of Dechloromonas aromatica RCB.</title>
        <authorList>
            <person name="Salinero K.K."/>
            <person name="Copeland A."/>
            <person name="Lucas S."/>
            <person name="Lapidus A."/>
            <person name="Barry K."/>
            <person name="Detter J.C."/>
            <person name="Glavina T."/>
            <person name="Hammon N."/>
            <person name="Israni S."/>
            <person name="Pitluck S."/>
            <person name="Di Bartolo G."/>
            <person name="Trong S."/>
            <person name="Schmutz J."/>
            <person name="Larimer F."/>
            <person name="Land M."/>
            <person name="Ivanova N."/>
            <person name="Richardson P."/>
        </authorList>
    </citation>
    <scope>NUCLEOTIDE SEQUENCE</scope>
    <source>
        <strain evidence="1">RCB</strain>
    </source>
</reference>
<dbReference type="EMBL" id="CP000089">
    <property type="protein sequence ID" value="AAZ46669.1"/>
    <property type="molecule type" value="Genomic_DNA"/>
</dbReference>